<dbReference type="Proteomes" id="UP000018888">
    <property type="component" value="Unassembled WGS sequence"/>
</dbReference>
<proteinExistence type="predicted"/>
<comment type="caution">
    <text evidence="3">The sequence shown here is derived from an EMBL/GenBank/DDBJ whole genome shotgun (WGS) entry which is preliminary data.</text>
</comment>
<evidence type="ECO:0000259" key="2">
    <source>
        <dbReference type="PROSITE" id="PS50158"/>
    </source>
</evidence>
<name>A0A2P4QXW3_RHIID</name>
<evidence type="ECO:0000256" key="1">
    <source>
        <dbReference type="PROSITE-ProRule" id="PRU00047"/>
    </source>
</evidence>
<dbReference type="SUPFAM" id="SSF57756">
    <property type="entry name" value="Retrovirus zinc finger-like domains"/>
    <property type="match status" value="1"/>
</dbReference>
<keyword evidence="1" id="KW-0862">Zinc</keyword>
<dbReference type="PROSITE" id="PS50158">
    <property type="entry name" value="ZF_CCHC"/>
    <property type="match status" value="1"/>
</dbReference>
<protein>
    <recommendedName>
        <fullName evidence="2">CCHC-type domain-containing protein</fullName>
    </recommendedName>
</protein>
<keyword evidence="1" id="KW-0479">Metal-binding</keyword>
<feature type="domain" description="CCHC-type" evidence="2">
    <location>
        <begin position="42"/>
        <end position="57"/>
    </location>
</feature>
<keyword evidence="1" id="KW-0863">Zinc-finger</keyword>
<dbReference type="InterPro" id="IPR036875">
    <property type="entry name" value="Znf_CCHC_sf"/>
</dbReference>
<dbReference type="GO" id="GO:0008270">
    <property type="term" value="F:zinc ion binding"/>
    <property type="evidence" value="ECO:0007669"/>
    <property type="project" value="UniProtKB-KW"/>
</dbReference>
<evidence type="ECO:0000313" key="3">
    <source>
        <dbReference type="EMBL" id="POG82467.1"/>
    </source>
</evidence>
<dbReference type="Pfam" id="PF00098">
    <property type="entry name" value="zf-CCHC"/>
    <property type="match status" value="1"/>
</dbReference>
<keyword evidence="4" id="KW-1185">Reference proteome</keyword>
<reference evidence="3 4" key="2">
    <citation type="journal article" date="2018" name="New Phytol.">
        <title>High intraspecific genome diversity in the model arbuscular mycorrhizal symbiont Rhizophagus irregularis.</title>
        <authorList>
            <person name="Chen E.C.H."/>
            <person name="Morin E."/>
            <person name="Beaudet D."/>
            <person name="Noel J."/>
            <person name="Yildirir G."/>
            <person name="Ndikumana S."/>
            <person name="Charron P."/>
            <person name="St-Onge C."/>
            <person name="Giorgi J."/>
            <person name="Kruger M."/>
            <person name="Marton T."/>
            <person name="Ropars J."/>
            <person name="Grigoriev I.V."/>
            <person name="Hainaut M."/>
            <person name="Henrissat B."/>
            <person name="Roux C."/>
            <person name="Martin F."/>
            <person name="Corradi N."/>
        </authorList>
    </citation>
    <scope>NUCLEOTIDE SEQUENCE [LARGE SCALE GENOMIC DNA]</scope>
    <source>
        <strain evidence="3 4">DAOM 197198</strain>
    </source>
</reference>
<sequence>MEKSSSAIHISVLMDVPTNPIQLRILGSTEIPKPKIRNQRHCRKCGKVGHYQKNCKE</sequence>
<reference evidence="3 4" key="1">
    <citation type="journal article" date="2013" name="Proc. Natl. Acad. Sci. U.S.A.">
        <title>Genome of an arbuscular mycorrhizal fungus provides insight into the oldest plant symbiosis.</title>
        <authorList>
            <person name="Tisserant E."/>
            <person name="Malbreil M."/>
            <person name="Kuo A."/>
            <person name="Kohler A."/>
            <person name="Symeonidi A."/>
            <person name="Balestrini R."/>
            <person name="Charron P."/>
            <person name="Duensing N."/>
            <person name="Frei Dit Frey N."/>
            <person name="Gianinazzi-Pearson V."/>
            <person name="Gilbert L.B."/>
            <person name="Handa Y."/>
            <person name="Herr J.R."/>
            <person name="Hijri M."/>
            <person name="Koul R."/>
            <person name="Kawaguchi M."/>
            <person name="Krajinski F."/>
            <person name="Lammers P.J."/>
            <person name="Masclaux F.G."/>
            <person name="Murat C."/>
            <person name="Morin E."/>
            <person name="Ndikumana S."/>
            <person name="Pagni M."/>
            <person name="Petitpierre D."/>
            <person name="Requena N."/>
            <person name="Rosikiewicz P."/>
            <person name="Riley R."/>
            <person name="Saito K."/>
            <person name="San Clemente H."/>
            <person name="Shapiro H."/>
            <person name="van Tuinen D."/>
            <person name="Becard G."/>
            <person name="Bonfante P."/>
            <person name="Paszkowski U."/>
            <person name="Shachar-Hill Y.Y."/>
            <person name="Tuskan G.A."/>
            <person name="Young P.W."/>
            <person name="Sanders I.R."/>
            <person name="Henrissat B."/>
            <person name="Rensing S.A."/>
            <person name="Grigoriev I.V."/>
            <person name="Corradi N."/>
            <person name="Roux C."/>
            <person name="Martin F."/>
        </authorList>
    </citation>
    <scope>NUCLEOTIDE SEQUENCE [LARGE SCALE GENOMIC DNA]</scope>
    <source>
        <strain evidence="3 4">DAOM 197198</strain>
    </source>
</reference>
<organism evidence="3 4">
    <name type="scientific">Rhizophagus irregularis (strain DAOM 181602 / DAOM 197198 / MUCL 43194)</name>
    <name type="common">Arbuscular mycorrhizal fungus</name>
    <name type="synonym">Glomus intraradices</name>
    <dbReference type="NCBI Taxonomy" id="747089"/>
    <lineage>
        <taxon>Eukaryota</taxon>
        <taxon>Fungi</taxon>
        <taxon>Fungi incertae sedis</taxon>
        <taxon>Mucoromycota</taxon>
        <taxon>Glomeromycotina</taxon>
        <taxon>Glomeromycetes</taxon>
        <taxon>Glomerales</taxon>
        <taxon>Glomeraceae</taxon>
        <taxon>Rhizophagus</taxon>
    </lineage>
</organism>
<dbReference type="InterPro" id="IPR001878">
    <property type="entry name" value="Znf_CCHC"/>
</dbReference>
<dbReference type="EMBL" id="AUPC02000004">
    <property type="protein sequence ID" value="POG82467.1"/>
    <property type="molecule type" value="Genomic_DNA"/>
</dbReference>
<dbReference type="AlphaFoldDB" id="A0A2P4QXW3"/>
<dbReference type="GO" id="GO:0003676">
    <property type="term" value="F:nucleic acid binding"/>
    <property type="evidence" value="ECO:0007669"/>
    <property type="project" value="InterPro"/>
</dbReference>
<evidence type="ECO:0000313" key="4">
    <source>
        <dbReference type="Proteomes" id="UP000018888"/>
    </source>
</evidence>
<dbReference type="Gene3D" id="4.10.60.10">
    <property type="entry name" value="Zinc finger, CCHC-type"/>
    <property type="match status" value="1"/>
</dbReference>
<accession>A0A2P4QXW3</accession>
<gene>
    <name evidence="3" type="ORF">GLOIN_2v1495186</name>
</gene>